<keyword evidence="1" id="KW-1133">Transmembrane helix</keyword>
<proteinExistence type="predicted"/>
<feature type="transmembrane region" description="Helical" evidence="1">
    <location>
        <begin position="98"/>
        <end position="117"/>
    </location>
</feature>
<organism evidence="2 3">
    <name type="scientific">Meganyctiphanes norvegica</name>
    <name type="common">Northern krill</name>
    <name type="synonym">Thysanopoda norvegica</name>
    <dbReference type="NCBI Taxonomy" id="48144"/>
    <lineage>
        <taxon>Eukaryota</taxon>
        <taxon>Metazoa</taxon>
        <taxon>Ecdysozoa</taxon>
        <taxon>Arthropoda</taxon>
        <taxon>Crustacea</taxon>
        <taxon>Multicrustacea</taxon>
        <taxon>Malacostraca</taxon>
        <taxon>Eumalacostraca</taxon>
        <taxon>Eucarida</taxon>
        <taxon>Euphausiacea</taxon>
        <taxon>Euphausiidae</taxon>
        <taxon>Meganyctiphanes</taxon>
    </lineage>
</organism>
<keyword evidence="1" id="KW-0472">Membrane</keyword>
<keyword evidence="1" id="KW-0812">Transmembrane</keyword>
<name>A0AAV2RP80_MEGNR</name>
<dbReference type="Proteomes" id="UP001497623">
    <property type="component" value="Unassembled WGS sequence"/>
</dbReference>
<dbReference type="AlphaFoldDB" id="A0AAV2RP80"/>
<keyword evidence="3" id="KW-1185">Reference proteome</keyword>
<accession>A0AAV2RP80</accession>
<evidence type="ECO:0000313" key="3">
    <source>
        <dbReference type="Proteomes" id="UP001497623"/>
    </source>
</evidence>
<comment type="caution">
    <text evidence="2">The sequence shown here is derived from an EMBL/GenBank/DDBJ whole genome shotgun (WGS) entry which is preliminary data.</text>
</comment>
<sequence length="227" mass="25648">MIPADNTIDISICTSLGQLWMLSCLQEALEVIVRNHLLPQFHSIYQCRPGVTDTLFCHVRDVATTLVLKFPLSECVYDPWCGRVVLSASRAPLITRTMVLWAALGVSIAVLWAPRLFIYRPKNGLTKWIKRNTPRRILTMVMFAAILQIFLDHCVQPLILQDTNVLSSGATFCSFILAVFISTVILLFLSLRSTNKRLHTYTLPERNSNTASEMAQEMENLTIIPVL</sequence>
<reference evidence="2 3" key="1">
    <citation type="submission" date="2024-05" db="EMBL/GenBank/DDBJ databases">
        <authorList>
            <person name="Wallberg A."/>
        </authorList>
    </citation>
    <scope>NUCLEOTIDE SEQUENCE [LARGE SCALE GENOMIC DNA]</scope>
</reference>
<gene>
    <name evidence="2" type="ORF">MNOR_LOCUS27037</name>
</gene>
<feature type="transmembrane region" description="Helical" evidence="1">
    <location>
        <begin position="137"/>
        <end position="159"/>
    </location>
</feature>
<evidence type="ECO:0000313" key="2">
    <source>
        <dbReference type="EMBL" id="CAL4132617.1"/>
    </source>
</evidence>
<dbReference type="EMBL" id="CAXKWB010027850">
    <property type="protein sequence ID" value="CAL4132617.1"/>
    <property type="molecule type" value="Genomic_DNA"/>
</dbReference>
<feature type="transmembrane region" description="Helical" evidence="1">
    <location>
        <begin position="165"/>
        <end position="189"/>
    </location>
</feature>
<evidence type="ECO:0000256" key="1">
    <source>
        <dbReference type="SAM" id="Phobius"/>
    </source>
</evidence>
<protein>
    <submittedName>
        <fullName evidence="2">Uncharacterized protein</fullName>
    </submittedName>
</protein>